<reference evidence="1" key="2">
    <citation type="submission" date="2025-09" db="UniProtKB">
        <authorList>
            <consortium name="Ensembl"/>
        </authorList>
    </citation>
    <scope>IDENTIFICATION</scope>
</reference>
<dbReference type="STRING" id="94237.ENSMMOP00000013406"/>
<evidence type="ECO:0008006" key="3">
    <source>
        <dbReference type="Google" id="ProtNLM"/>
    </source>
</evidence>
<dbReference type="AlphaFoldDB" id="A0A3Q3W9P0"/>
<evidence type="ECO:0000313" key="2">
    <source>
        <dbReference type="Proteomes" id="UP000261620"/>
    </source>
</evidence>
<keyword evidence="2" id="KW-1185">Reference proteome</keyword>
<dbReference type="InterPro" id="IPR052030">
    <property type="entry name" value="Peptidase_M20/M20A_hydrolases"/>
</dbReference>
<name>A0A3Q3W9P0_MOLML</name>
<evidence type="ECO:0000313" key="1">
    <source>
        <dbReference type="Ensembl" id="ENSMMOP00000013406.1"/>
    </source>
</evidence>
<dbReference type="OMA" id="ETEICMM"/>
<dbReference type="GO" id="GO:0016805">
    <property type="term" value="F:dipeptidase activity"/>
    <property type="evidence" value="ECO:0007669"/>
    <property type="project" value="TreeGrafter"/>
</dbReference>
<dbReference type="PANTHER" id="PTHR30575:SF0">
    <property type="entry name" value="XAA-ARG DIPEPTIDASE"/>
    <property type="match status" value="1"/>
</dbReference>
<accession>A0A3Q3W9P0</accession>
<dbReference type="InterPro" id="IPR036264">
    <property type="entry name" value="Bact_exopeptidase_dim_dom"/>
</dbReference>
<dbReference type="SUPFAM" id="SSF55031">
    <property type="entry name" value="Bacterial exopeptidase dimerisation domain"/>
    <property type="match status" value="1"/>
</dbReference>
<dbReference type="PANTHER" id="PTHR30575">
    <property type="entry name" value="PEPTIDASE M20"/>
    <property type="match status" value="1"/>
</dbReference>
<dbReference type="SUPFAM" id="SSF53187">
    <property type="entry name" value="Zn-dependent exopeptidases"/>
    <property type="match status" value="1"/>
</dbReference>
<dbReference type="Proteomes" id="UP000261620">
    <property type="component" value="Unplaced"/>
</dbReference>
<reference evidence="1" key="1">
    <citation type="submission" date="2025-08" db="UniProtKB">
        <authorList>
            <consortium name="Ensembl"/>
        </authorList>
    </citation>
    <scope>IDENTIFICATION</scope>
</reference>
<proteinExistence type="predicted"/>
<sequence length="280" mass="30502">PRLSFFSRQPEWTVEGRYKLPTAVRPVKALLFQVTVLGTPAEEDTGGKVSLMDAGAFADIDLVLMAHQAQQDASSAVTVRYYGKAFRTSAYQWEGVNALDAAVLHGEKRCIKNNLKPDIIPAYTELSFYMRTMMDEELSDLRAAAEACFRVHISYPSPAYCTILPNANLGKLYEDNAKALGIHFSEPTGSTDIGNVSHALRGIHPFLHVGTDVLNHAEEHVAAVGSAQYFTPRTAKSLAMTAVDVLCSPALLRQVIEDFRLAQLSAEKSSKGSDTALTAP</sequence>
<organism evidence="1 2">
    <name type="scientific">Mola mola</name>
    <name type="common">Ocean sunfish</name>
    <name type="synonym">Tetraodon mola</name>
    <dbReference type="NCBI Taxonomy" id="94237"/>
    <lineage>
        <taxon>Eukaryota</taxon>
        <taxon>Metazoa</taxon>
        <taxon>Chordata</taxon>
        <taxon>Craniata</taxon>
        <taxon>Vertebrata</taxon>
        <taxon>Euteleostomi</taxon>
        <taxon>Actinopterygii</taxon>
        <taxon>Neopterygii</taxon>
        <taxon>Teleostei</taxon>
        <taxon>Neoteleostei</taxon>
        <taxon>Acanthomorphata</taxon>
        <taxon>Eupercaria</taxon>
        <taxon>Tetraodontiformes</taxon>
        <taxon>Molidae</taxon>
        <taxon>Mola</taxon>
    </lineage>
</organism>
<dbReference type="Ensembl" id="ENSMMOT00000013627.1">
    <property type="protein sequence ID" value="ENSMMOP00000013406.1"/>
    <property type="gene ID" value="ENSMMOG00000010290.1"/>
</dbReference>
<dbReference type="Gene3D" id="3.40.630.10">
    <property type="entry name" value="Zn peptidases"/>
    <property type="match status" value="2"/>
</dbReference>
<protein>
    <recommendedName>
        <fullName evidence="3">Peptidase M20 domain containing 2</fullName>
    </recommendedName>
</protein>